<evidence type="ECO:0000313" key="3">
    <source>
        <dbReference type="EMBL" id="GEQ03706.1"/>
    </source>
</evidence>
<dbReference type="Pfam" id="PF12146">
    <property type="entry name" value="Hydrolase_4"/>
    <property type="match status" value="1"/>
</dbReference>
<dbReference type="AlphaFoldDB" id="A0AB34AK06"/>
<sequence length="246" mass="27672">MINVKEPNPIFLENKSSERAILLLHSFTGTIRDVKLLATKLNKAGFTCYAPSYKGHGLLLESLMAYDAEDWWQDALEGYQYLQDQGYSNISVCGISLGGILSLKLAEEKQVASVAVMSTPFSKDDAGLAKRLEFYGERMGNLVGLSQEVIQQQINQIENYAVGFDKFKKLVDDAMAHLNQISVPIAIKFGEQDEKAYEASANYIYNQIEHEDKEIQGYPTCKHLMTYGEGHLDVEQDVIAFFEDYT</sequence>
<dbReference type="SUPFAM" id="SSF53474">
    <property type="entry name" value="alpha/beta-Hydrolases"/>
    <property type="match status" value="1"/>
</dbReference>
<dbReference type="InterPro" id="IPR012354">
    <property type="entry name" value="Esterase_lipase"/>
</dbReference>
<name>A0AB34AK06_STAUR</name>
<accession>A0AB34AK06</accession>
<dbReference type="Proteomes" id="UP000321839">
    <property type="component" value="Unassembled WGS sequence"/>
</dbReference>
<comment type="caution">
    <text evidence="3">The sequence shown here is derived from an EMBL/GenBank/DDBJ whole genome shotgun (WGS) entry which is preliminary data.</text>
</comment>
<feature type="domain" description="Serine aminopeptidase S33" evidence="2">
    <location>
        <begin position="17"/>
        <end position="225"/>
    </location>
</feature>
<dbReference type="InterPro" id="IPR022742">
    <property type="entry name" value="Hydrolase_4"/>
</dbReference>
<dbReference type="EMBL" id="BKAW01000009">
    <property type="protein sequence ID" value="GEQ03706.1"/>
    <property type="molecule type" value="Genomic_DNA"/>
</dbReference>
<dbReference type="InterPro" id="IPR029058">
    <property type="entry name" value="AB_hydrolase_fold"/>
</dbReference>
<dbReference type="InterPro" id="IPR051044">
    <property type="entry name" value="MAG_DAG_Lipase"/>
</dbReference>
<organism evidence="3 4">
    <name type="scientific">Staphylococcus ureilyticus</name>
    <name type="common">Staphylococcus cohnii subsp. urealyticus</name>
    <dbReference type="NCBI Taxonomy" id="94138"/>
    <lineage>
        <taxon>Bacteria</taxon>
        <taxon>Bacillati</taxon>
        <taxon>Bacillota</taxon>
        <taxon>Bacilli</taxon>
        <taxon>Bacillales</taxon>
        <taxon>Staphylococcaceae</taxon>
        <taxon>Staphylococcus</taxon>
        <taxon>Staphylococcus cohnii species complex</taxon>
    </lineage>
</organism>
<feature type="active site" description="Nucleophile" evidence="1">
    <location>
        <position position="96"/>
    </location>
</feature>
<dbReference type="GO" id="GO:0052689">
    <property type="term" value="F:carboxylic ester hydrolase activity"/>
    <property type="evidence" value="ECO:0007669"/>
    <property type="project" value="InterPro"/>
</dbReference>
<gene>
    <name evidence="3" type="ORF">SCO02_21470</name>
</gene>
<protein>
    <submittedName>
        <fullName evidence="3">Carboxylesterase</fullName>
    </submittedName>
</protein>
<evidence type="ECO:0000313" key="4">
    <source>
        <dbReference type="Proteomes" id="UP000321839"/>
    </source>
</evidence>
<reference evidence="3 4" key="1">
    <citation type="submission" date="2019-07" db="EMBL/GenBank/DDBJ databases">
        <title>Whole genome shotgun sequence of Staphylococcus cohnii subsp. urealyticus NBRC 109766.</title>
        <authorList>
            <person name="Hosoyama A."/>
            <person name="Uohara A."/>
            <person name="Ohji S."/>
            <person name="Ichikawa N."/>
        </authorList>
    </citation>
    <scope>NUCLEOTIDE SEQUENCE [LARGE SCALE GENOMIC DNA]</scope>
    <source>
        <strain evidence="3 4">NBRC 109766</strain>
    </source>
</reference>
<evidence type="ECO:0000259" key="2">
    <source>
        <dbReference type="Pfam" id="PF12146"/>
    </source>
</evidence>
<dbReference type="Gene3D" id="3.40.50.1820">
    <property type="entry name" value="alpha/beta hydrolase"/>
    <property type="match status" value="1"/>
</dbReference>
<dbReference type="PIRSF" id="PIRSF017388">
    <property type="entry name" value="Esterase_lipase"/>
    <property type="match status" value="1"/>
</dbReference>
<feature type="active site" description="Charge relay system" evidence="1">
    <location>
        <position position="193"/>
    </location>
</feature>
<dbReference type="PANTHER" id="PTHR11614">
    <property type="entry name" value="PHOSPHOLIPASE-RELATED"/>
    <property type="match status" value="1"/>
</dbReference>
<dbReference type="RefSeq" id="WP_073345005.1">
    <property type="nucleotide sequence ID" value="NZ_BKAW01000009.1"/>
</dbReference>
<proteinExistence type="predicted"/>
<evidence type="ECO:0000256" key="1">
    <source>
        <dbReference type="PIRSR" id="PIRSR017388-1"/>
    </source>
</evidence>
<feature type="active site" description="Charge relay system" evidence="1">
    <location>
        <position position="223"/>
    </location>
</feature>
<keyword evidence="4" id="KW-1185">Reference proteome</keyword>